<dbReference type="AlphaFoldDB" id="A0A9P0NSM8"/>
<sequence>MHNRKVIEVQLHTKVGCLICDFWQSQFFLTIKAECNHLIVIMDFFQKLTEALCSNFVSH</sequence>
<keyword evidence="2" id="KW-1185">Reference proteome</keyword>
<protein>
    <submittedName>
        <fullName evidence="1">Uncharacterized protein</fullName>
    </submittedName>
</protein>
<dbReference type="Proteomes" id="UP001152888">
    <property type="component" value="Unassembled WGS sequence"/>
</dbReference>
<dbReference type="OrthoDB" id="10500316at2759"/>
<organism evidence="1 2">
    <name type="scientific">Acanthoscelides obtectus</name>
    <name type="common">Bean weevil</name>
    <name type="synonym">Bruchus obtectus</name>
    <dbReference type="NCBI Taxonomy" id="200917"/>
    <lineage>
        <taxon>Eukaryota</taxon>
        <taxon>Metazoa</taxon>
        <taxon>Ecdysozoa</taxon>
        <taxon>Arthropoda</taxon>
        <taxon>Hexapoda</taxon>
        <taxon>Insecta</taxon>
        <taxon>Pterygota</taxon>
        <taxon>Neoptera</taxon>
        <taxon>Endopterygota</taxon>
        <taxon>Coleoptera</taxon>
        <taxon>Polyphaga</taxon>
        <taxon>Cucujiformia</taxon>
        <taxon>Chrysomeloidea</taxon>
        <taxon>Chrysomelidae</taxon>
        <taxon>Bruchinae</taxon>
        <taxon>Bruchini</taxon>
        <taxon>Acanthoscelides</taxon>
    </lineage>
</organism>
<reference evidence="1" key="1">
    <citation type="submission" date="2022-03" db="EMBL/GenBank/DDBJ databases">
        <authorList>
            <person name="Sayadi A."/>
        </authorList>
    </citation>
    <scope>NUCLEOTIDE SEQUENCE</scope>
</reference>
<gene>
    <name evidence="1" type="ORF">ACAOBT_LOCUS2053</name>
</gene>
<dbReference type="EMBL" id="CAKOFQ010006670">
    <property type="protein sequence ID" value="CAH1957370.1"/>
    <property type="molecule type" value="Genomic_DNA"/>
</dbReference>
<evidence type="ECO:0000313" key="1">
    <source>
        <dbReference type="EMBL" id="CAH1957370.1"/>
    </source>
</evidence>
<evidence type="ECO:0000313" key="2">
    <source>
        <dbReference type="Proteomes" id="UP001152888"/>
    </source>
</evidence>
<comment type="caution">
    <text evidence="1">The sequence shown here is derived from an EMBL/GenBank/DDBJ whole genome shotgun (WGS) entry which is preliminary data.</text>
</comment>
<name>A0A9P0NSM8_ACAOB</name>
<accession>A0A9P0NSM8</accession>
<proteinExistence type="predicted"/>